<sequence>MVLHDKSVADLNSRLKLEDHADELQFRANFVVASDDNIAAFDEDDWLWMRVGERTILKYTAPCLRCILPNINPVTCKRNPNFEPLRTLKSYRLRQDPKEPEMGVYFNVQQMGPIRVGDAIYVQYKNGVESSF</sequence>
<dbReference type="PROSITE" id="PS51340">
    <property type="entry name" value="MOSC"/>
    <property type="match status" value="1"/>
</dbReference>
<dbReference type="SUPFAM" id="SSF50800">
    <property type="entry name" value="PK beta-barrel domain-like"/>
    <property type="match status" value="1"/>
</dbReference>
<gene>
    <name evidence="3" type="primary">LOC115630627</name>
</gene>
<dbReference type="OrthoDB" id="17255at2759"/>
<dbReference type="AlphaFoldDB" id="A0A6J2U5A1"/>
<keyword evidence="2" id="KW-1185">Reference proteome</keyword>
<evidence type="ECO:0000259" key="1">
    <source>
        <dbReference type="PROSITE" id="PS51340"/>
    </source>
</evidence>
<dbReference type="GO" id="GO:0003824">
    <property type="term" value="F:catalytic activity"/>
    <property type="evidence" value="ECO:0007669"/>
    <property type="project" value="InterPro"/>
</dbReference>
<dbReference type="GO" id="GO:0030151">
    <property type="term" value="F:molybdenum ion binding"/>
    <property type="evidence" value="ECO:0007669"/>
    <property type="project" value="InterPro"/>
</dbReference>
<proteinExistence type="predicted"/>
<dbReference type="Pfam" id="PF03473">
    <property type="entry name" value="MOSC"/>
    <property type="match status" value="1"/>
</dbReference>
<dbReference type="Proteomes" id="UP000504634">
    <property type="component" value="Unplaced"/>
</dbReference>
<dbReference type="InterPro" id="IPR011037">
    <property type="entry name" value="Pyrv_Knase-like_insert_dom_sf"/>
</dbReference>
<name>A0A6J2U5A1_DROLE</name>
<evidence type="ECO:0000313" key="3">
    <source>
        <dbReference type="RefSeq" id="XP_030383125.1"/>
    </source>
</evidence>
<reference evidence="3" key="1">
    <citation type="submission" date="2025-08" db="UniProtKB">
        <authorList>
            <consortium name="RefSeq"/>
        </authorList>
    </citation>
    <scope>IDENTIFICATION</scope>
    <source>
        <strain evidence="3">11010-0011.00</strain>
        <tissue evidence="3">Whole body</tissue>
    </source>
</reference>
<dbReference type="GO" id="GO:0030170">
    <property type="term" value="F:pyridoxal phosphate binding"/>
    <property type="evidence" value="ECO:0007669"/>
    <property type="project" value="InterPro"/>
</dbReference>
<protein>
    <submittedName>
        <fullName evidence="3">Mitochondrial amidoxime reducing component 2-like</fullName>
    </submittedName>
</protein>
<dbReference type="GeneID" id="115630627"/>
<evidence type="ECO:0000313" key="2">
    <source>
        <dbReference type="Proteomes" id="UP000504634"/>
    </source>
</evidence>
<feature type="domain" description="MOSC" evidence="1">
    <location>
        <begin position="1"/>
        <end position="123"/>
    </location>
</feature>
<dbReference type="InterPro" id="IPR005302">
    <property type="entry name" value="MoCF_Sase_C"/>
</dbReference>
<accession>A0A6J2U5A1</accession>
<dbReference type="RefSeq" id="XP_030383125.1">
    <property type="nucleotide sequence ID" value="XM_030527265.1"/>
</dbReference>
<organism evidence="2 3">
    <name type="scientific">Drosophila lebanonensis</name>
    <name type="common">Fruit fly</name>
    <name type="synonym">Scaptodrosophila lebanonensis</name>
    <dbReference type="NCBI Taxonomy" id="7225"/>
    <lineage>
        <taxon>Eukaryota</taxon>
        <taxon>Metazoa</taxon>
        <taxon>Ecdysozoa</taxon>
        <taxon>Arthropoda</taxon>
        <taxon>Hexapoda</taxon>
        <taxon>Insecta</taxon>
        <taxon>Pterygota</taxon>
        <taxon>Neoptera</taxon>
        <taxon>Endopterygota</taxon>
        <taxon>Diptera</taxon>
        <taxon>Brachycera</taxon>
        <taxon>Muscomorpha</taxon>
        <taxon>Ephydroidea</taxon>
        <taxon>Drosophilidae</taxon>
        <taxon>Scaptodrosophila</taxon>
    </lineage>
</organism>